<evidence type="ECO:0000256" key="3">
    <source>
        <dbReference type="ARBA" id="ARBA00010790"/>
    </source>
</evidence>
<dbReference type="InterPro" id="IPR018108">
    <property type="entry name" value="MCP_transmembrane"/>
</dbReference>
<dbReference type="AlphaFoldDB" id="A0A1X6NET1"/>
<reference evidence="10 11" key="1">
    <citation type="submission" date="2017-04" db="EMBL/GenBank/DDBJ databases">
        <title>Genome Sequence of the Model Brown-Rot Fungus Postia placenta SB12.</title>
        <authorList>
            <consortium name="DOE Joint Genome Institute"/>
            <person name="Gaskell J."/>
            <person name="Kersten P."/>
            <person name="Larrondo L.F."/>
            <person name="Canessa P."/>
            <person name="Martinez D."/>
            <person name="Hibbett D."/>
            <person name="Schmoll M."/>
            <person name="Kubicek C.P."/>
            <person name="Martinez A.T."/>
            <person name="Yadav J."/>
            <person name="Master E."/>
            <person name="Magnuson J.K."/>
            <person name="James T."/>
            <person name="Yaver D."/>
            <person name="Berka R."/>
            <person name="Labutti K."/>
            <person name="Lipzen A."/>
            <person name="Aerts A."/>
            <person name="Barry K."/>
            <person name="Henrissat B."/>
            <person name="Blanchette R."/>
            <person name="Grigoriev I."/>
            <person name="Cullen D."/>
        </authorList>
    </citation>
    <scope>NUCLEOTIDE SEQUENCE [LARGE SCALE GENOMIC DNA]</scope>
    <source>
        <strain evidence="10 11">MAD-698-R-SB12</strain>
    </source>
</reference>
<dbReference type="EMBL" id="KZ110591">
    <property type="protein sequence ID" value="OSX67094.1"/>
    <property type="molecule type" value="Genomic_DNA"/>
</dbReference>
<evidence type="ECO:0000256" key="6">
    <source>
        <dbReference type="ARBA" id="ARBA00023136"/>
    </source>
</evidence>
<protein>
    <recommendedName>
        <fullName evidence="12">Glucose-methanol-choline oxidoreductase C-terminal domain-containing protein</fullName>
    </recommendedName>
</protein>
<feature type="repeat" description="Solcar" evidence="7">
    <location>
        <begin position="326"/>
        <end position="416"/>
    </location>
</feature>
<evidence type="ECO:0008006" key="12">
    <source>
        <dbReference type="Google" id="ProtNLM"/>
    </source>
</evidence>
<dbReference type="PANTHER" id="PTHR11552">
    <property type="entry name" value="GLUCOSE-METHANOL-CHOLINE GMC OXIDOREDUCTASE"/>
    <property type="match status" value="1"/>
</dbReference>
<dbReference type="Proteomes" id="UP000194127">
    <property type="component" value="Unassembled WGS sequence"/>
</dbReference>
<name>A0A1X6NET1_9APHY</name>
<evidence type="ECO:0000256" key="4">
    <source>
        <dbReference type="ARBA" id="ARBA00022692"/>
    </source>
</evidence>
<dbReference type="InterPro" id="IPR002018">
    <property type="entry name" value="CarbesteraseB"/>
</dbReference>
<dbReference type="RefSeq" id="XP_024343888.1">
    <property type="nucleotide sequence ID" value="XM_024478090.1"/>
</dbReference>
<dbReference type="SUPFAM" id="SSF53474">
    <property type="entry name" value="alpha/beta-Hydrolases"/>
    <property type="match status" value="1"/>
</dbReference>
<dbReference type="GO" id="GO:0016614">
    <property type="term" value="F:oxidoreductase activity, acting on CH-OH group of donors"/>
    <property type="evidence" value="ECO:0007669"/>
    <property type="project" value="InterPro"/>
</dbReference>
<evidence type="ECO:0000313" key="11">
    <source>
        <dbReference type="Proteomes" id="UP000194127"/>
    </source>
</evidence>
<evidence type="ECO:0000256" key="1">
    <source>
        <dbReference type="ARBA" id="ARBA00001974"/>
    </source>
</evidence>
<dbReference type="Pfam" id="PF00153">
    <property type="entry name" value="Mito_carr"/>
    <property type="match status" value="1"/>
</dbReference>
<accession>A0A1X6NET1</accession>
<dbReference type="Pfam" id="PF00135">
    <property type="entry name" value="COesterase"/>
    <property type="match status" value="1"/>
</dbReference>
<evidence type="ECO:0000259" key="9">
    <source>
        <dbReference type="Pfam" id="PF05199"/>
    </source>
</evidence>
<dbReference type="PANTHER" id="PTHR11552:SF219">
    <property type="entry name" value="GLUCOSE-METHANOL-CHOLINE OXIDOREDUCTASE N-TERMINAL DOMAIN-CONTAINING PROTEIN"/>
    <property type="match status" value="1"/>
</dbReference>
<keyword evidence="6 7" id="KW-0472">Membrane</keyword>
<keyword evidence="4 7" id="KW-0812">Transmembrane</keyword>
<evidence type="ECO:0000313" key="10">
    <source>
        <dbReference type="EMBL" id="OSX67094.1"/>
    </source>
</evidence>
<gene>
    <name evidence="10" type="ORF">POSPLADRAFT_1042369</name>
</gene>
<dbReference type="GO" id="GO:0050660">
    <property type="term" value="F:flavin adenine dinucleotide binding"/>
    <property type="evidence" value="ECO:0007669"/>
    <property type="project" value="InterPro"/>
</dbReference>
<dbReference type="Gene3D" id="3.30.560.10">
    <property type="entry name" value="Glucose Oxidase, domain 3"/>
    <property type="match status" value="1"/>
</dbReference>
<dbReference type="InterPro" id="IPR036188">
    <property type="entry name" value="FAD/NAD-bd_sf"/>
</dbReference>
<dbReference type="Gene3D" id="3.50.50.60">
    <property type="entry name" value="FAD/NAD(P)-binding domain"/>
    <property type="match status" value="1"/>
</dbReference>
<keyword evidence="11" id="KW-1185">Reference proteome</keyword>
<proteinExistence type="inferred from homology"/>
<dbReference type="Gene3D" id="3.40.50.1820">
    <property type="entry name" value="alpha/beta hydrolase"/>
    <property type="match status" value="1"/>
</dbReference>
<sequence>MHSPLEPSIGFNKMQFILGSDGTRQSAHRAYLPRDFTQSHRGNLHICTKTIATRVGTEKTADGDLRARNLELQNIDNGNTPVLVHGIIFKIWVLTLSNTYQALENMLQPLTLLKQVYNYLLYGTGWFLGTFVEVEIFAKSSLIQADGKPLSLQDEFLDSYNPSNLPDFGVLVTPITDPNEPGANKSKGFFGLIAALLLSKSYGTIRLASTDPQAYPVCDMNYLSSPDDCAALRAALRVTVAIANEMRAEGYPLDDISVPDVSSDEALDDLIRRRVETMYHYSSSCRMAPEDDTYPGVVDDELRVHGFSNLRIADASIFPDVPAAHPQALIYAVAEKCADMVTISNPAEVAKTRLQLQGELARDGGVKVYKNTLDVVTKTWKNEGIRGVQRGLGPASLGLTLKGVCVSSAAILESDWPTSNQFYSVERSLDVSLELAKALGCASNSSTVFDESMAVCVRDLPTEEIVATSYDLNISWEIIVDGDLVLTDIATSIKDGMYGRVPTIWATNECEYCFFIPSSIPPNSPPSAFPDNLSIWFNSTDAQAIMNVSSTLYPYETAPQSHKLSGAVFTLAQLMTDYYLHCPMLYLSSLETNTTNPGNSYKVMFAVGLGSTITANPVTCPGQVCHADELYWVFATAETDNLYQPLTPSEVATTQEVNKRWTSLAWTGTPNYEGALVEWPPYTGDNEVIINATATESIQPYRVAQCDFIESQLGLVFGQS</sequence>
<dbReference type="OrthoDB" id="408631at2759"/>
<dbReference type="SUPFAM" id="SSF51905">
    <property type="entry name" value="FAD/NAD(P)-binding domain"/>
    <property type="match status" value="1"/>
</dbReference>
<dbReference type="STRING" id="670580.A0A1X6NET1"/>
<evidence type="ECO:0000256" key="5">
    <source>
        <dbReference type="ARBA" id="ARBA00022989"/>
    </source>
</evidence>
<dbReference type="InterPro" id="IPR012132">
    <property type="entry name" value="GMC_OxRdtase"/>
</dbReference>
<dbReference type="SUPFAM" id="SSF103506">
    <property type="entry name" value="Mitochondrial carrier"/>
    <property type="match status" value="1"/>
</dbReference>
<comment type="subcellular location">
    <subcellularLocation>
        <location evidence="2">Membrane</location>
        <topology evidence="2">Multi-pass membrane protein</topology>
    </subcellularLocation>
</comment>
<dbReference type="GO" id="GO:0016020">
    <property type="term" value="C:membrane"/>
    <property type="evidence" value="ECO:0007669"/>
    <property type="project" value="UniProtKB-SubCell"/>
</dbReference>
<dbReference type="PROSITE" id="PS50920">
    <property type="entry name" value="SOLCAR"/>
    <property type="match status" value="1"/>
</dbReference>
<dbReference type="Pfam" id="PF05199">
    <property type="entry name" value="GMC_oxred_C"/>
    <property type="match status" value="1"/>
</dbReference>
<dbReference type="GeneID" id="36323040"/>
<dbReference type="InterPro" id="IPR029058">
    <property type="entry name" value="AB_hydrolase_fold"/>
</dbReference>
<dbReference type="InterPro" id="IPR023395">
    <property type="entry name" value="MCP_dom_sf"/>
</dbReference>
<evidence type="ECO:0000256" key="7">
    <source>
        <dbReference type="PROSITE-ProRule" id="PRU00282"/>
    </source>
</evidence>
<feature type="domain" description="Carboxylesterase type B" evidence="8">
    <location>
        <begin position="409"/>
        <end position="708"/>
    </location>
</feature>
<dbReference type="InterPro" id="IPR007867">
    <property type="entry name" value="GMC_OxRtase_C"/>
</dbReference>
<feature type="domain" description="Glucose-methanol-choline oxidoreductase C-terminal" evidence="9">
    <location>
        <begin position="200"/>
        <end position="334"/>
    </location>
</feature>
<organism evidence="10 11">
    <name type="scientific">Postia placenta MAD-698-R-SB12</name>
    <dbReference type="NCBI Taxonomy" id="670580"/>
    <lineage>
        <taxon>Eukaryota</taxon>
        <taxon>Fungi</taxon>
        <taxon>Dikarya</taxon>
        <taxon>Basidiomycota</taxon>
        <taxon>Agaricomycotina</taxon>
        <taxon>Agaricomycetes</taxon>
        <taxon>Polyporales</taxon>
        <taxon>Adustoporiaceae</taxon>
        <taxon>Rhodonia</taxon>
    </lineage>
</organism>
<dbReference type="SUPFAM" id="SSF54373">
    <property type="entry name" value="FAD-linked reductases, C-terminal domain"/>
    <property type="match status" value="1"/>
</dbReference>
<evidence type="ECO:0000259" key="8">
    <source>
        <dbReference type="Pfam" id="PF00135"/>
    </source>
</evidence>
<evidence type="ECO:0000256" key="2">
    <source>
        <dbReference type="ARBA" id="ARBA00004141"/>
    </source>
</evidence>
<comment type="cofactor">
    <cofactor evidence="1">
        <name>FAD</name>
        <dbReference type="ChEBI" id="CHEBI:57692"/>
    </cofactor>
</comment>
<keyword evidence="5" id="KW-1133">Transmembrane helix</keyword>
<comment type="similarity">
    <text evidence="3">Belongs to the GMC oxidoreductase family.</text>
</comment>